<sequence>MSDIEFSSTQGIFPGGKKTTKPNKRMSHNSERDDSFLMDGRISRRPNETEKPFTCEEEPSSEKFQRHSLPETNGGAL</sequence>
<comment type="caution">
    <text evidence="2">The sequence shown here is derived from an EMBL/GenBank/DDBJ whole genome shotgun (WGS) entry which is preliminary data.</text>
</comment>
<dbReference type="EMBL" id="BPLR01009277">
    <property type="protein sequence ID" value="GIY30785.1"/>
    <property type="molecule type" value="Genomic_DNA"/>
</dbReference>
<feature type="compositionally biased region" description="Polar residues" evidence="1">
    <location>
        <begin position="1"/>
        <end position="11"/>
    </location>
</feature>
<organism evidence="2 3">
    <name type="scientific">Caerostris extrusa</name>
    <name type="common">Bark spider</name>
    <name type="synonym">Caerostris bankana</name>
    <dbReference type="NCBI Taxonomy" id="172846"/>
    <lineage>
        <taxon>Eukaryota</taxon>
        <taxon>Metazoa</taxon>
        <taxon>Ecdysozoa</taxon>
        <taxon>Arthropoda</taxon>
        <taxon>Chelicerata</taxon>
        <taxon>Arachnida</taxon>
        <taxon>Araneae</taxon>
        <taxon>Araneomorphae</taxon>
        <taxon>Entelegynae</taxon>
        <taxon>Araneoidea</taxon>
        <taxon>Araneidae</taxon>
        <taxon>Caerostris</taxon>
    </lineage>
</organism>
<protein>
    <submittedName>
        <fullName evidence="2">Uncharacterized protein</fullName>
    </submittedName>
</protein>
<feature type="region of interest" description="Disordered" evidence="1">
    <location>
        <begin position="1"/>
        <end position="77"/>
    </location>
</feature>
<evidence type="ECO:0000256" key="1">
    <source>
        <dbReference type="SAM" id="MobiDB-lite"/>
    </source>
</evidence>
<feature type="compositionally biased region" description="Basic and acidic residues" evidence="1">
    <location>
        <begin position="28"/>
        <end position="69"/>
    </location>
</feature>
<dbReference type="AlphaFoldDB" id="A0AAV4SEB3"/>
<evidence type="ECO:0000313" key="2">
    <source>
        <dbReference type="EMBL" id="GIY30785.1"/>
    </source>
</evidence>
<proteinExistence type="predicted"/>
<name>A0AAV4SEB3_CAEEX</name>
<evidence type="ECO:0000313" key="3">
    <source>
        <dbReference type="Proteomes" id="UP001054945"/>
    </source>
</evidence>
<accession>A0AAV4SEB3</accession>
<keyword evidence="3" id="KW-1185">Reference proteome</keyword>
<gene>
    <name evidence="2" type="ORF">CEXT_111441</name>
</gene>
<feature type="compositionally biased region" description="Basic residues" evidence="1">
    <location>
        <begin position="18"/>
        <end position="27"/>
    </location>
</feature>
<reference evidence="2 3" key="1">
    <citation type="submission" date="2021-06" db="EMBL/GenBank/DDBJ databases">
        <title>Caerostris extrusa draft genome.</title>
        <authorList>
            <person name="Kono N."/>
            <person name="Arakawa K."/>
        </authorList>
    </citation>
    <scope>NUCLEOTIDE SEQUENCE [LARGE SCALE GENOMIC DNA]</scope>
</reference>
<dbReference type="Proteomes" id="UP001054945">
    <property type="component" value="Unassembled WGS sequence"/>
</dbReference>